<accession>A0ABU9Q0Z3</accession>
<name>A0ABU9Q0Z3_9BURK</name>
<gene>
    <name evidence="1" type="ORF">V8G57_21180</name>
</gene>
<proteinExistence type="predicted"/>
<evidence type="ECO:0000313" key="2">
    <source>
        <dbReference type="Proteomes" id="UP001495910"/>
    </source>
</evidence>
<comment type="caution">
    <text evidence="1">The sequence shown here is derived from an EMBL/GenBank/DDBJ whole genome shotgun (WGS) entry which is preliminary data.</text>
</comment>
<organism evidence="1 2">
    <name type="scientific">Collimonas rhizosphaerae</name>
    <dbReference type="NCBI Taxonomy" id="3126357"/>
    <lineage>
        <taxon>Bacteria</taxon>
        <taxon>Pseudomonadati</taxon>
        <taxon>Pseudomonadota</taxon>
        <taxon>Betaproteobacteria</taxon>
        <taxon>Burkholderiales</taxon>
        <taxon>Oxalobacteraceae</taxon>
        <taxon>Collimonas</taxon>
    </lineage>
</organism>
<sequence>MHIESSLNRNSWRRNVRHQILDNRASSPSAELGAVWRAVWGIGLRCPAYNGLRKPVAPVQKILPEGDLKIKDMQWRT</sequence>
<dbReference type="EMBL" id="JBANDC010000018">
    <property type="protein sequence ID" value="MEM4989915.1"/>
    <property type="molecule type" value="Genomic_DNA"/>
</dbReference>
<keyword evidence="2" id="KW-1185">Reference proteome</keyword>
<evidence type="ECO:0000313" key="1">
    <source>
        <dbReference type="EMBL" id="MEM4989915.1"/>
    </source>
</evidence>
<dbReference type="RefSeq" id="WP_139220080.1">
    <property type="nucleotide sequence ID" value="NZ_JBANDC010000018.1"/>
</dbReference>
<protein>
    <submittedName>
        <fullName evidence="1">Uncharacterized protein</fullName>
    </submittedName>
</protein>
<dbReference type="Proteomes" id="UP001495910">
    <property type="component" value="Unassembled WGS sequence"/>
</dbReference>
<reference evidence="1 2" key="1">
    <citation type="submission" date="2024-02" db="EMBL/GenBank/DDBJ databases">
        <title>Draft genome sequence of Collimonas sp. strain H4R21, an effective mineral-weathering bacterial strain isolated from the beech rhizosphere.</title>
        <authorList>
            <person name="Morin E."/>
            <person name="Uroz S."/>
            <person name="Leveau J.H.J."/>
            <person name="Kumar R."/>
            <person name="Rey M.W."/>
            <person name="Pham J."/>
        </authorList>
    </citation>
    <scope>NUCLEOTIDE SEQUENCE [LARGE SCALE GENOMIC DNA]</scope>
    <source>
        <strain evidence="1 2">H4R21</strain>
    </source>
</reference>